<evidence type="ECO:0000313" key="3">
    <source>
        <dbReference type="Proteomes" id="UP001596434"/>
    </source>
</evidence>
<feature type="transmembrane region" description="Helical" evidence="1">
    <location>
        <begin position="35"/>
        <end position="54"/>
    </location>
</feature>
<keyword evidence="1" id="KW-1133">Transmembrane helix</keyword>
<dbReference type="AlphaFoldDB" id="A0ABD5ZXP7"/>
<keyword evidence="3" id="KW-1185">Reference proteome</keyword>
<keyword evidence="1" id="KW-0812">Transmembrane</keyword>
<organism evidence="2 3">
    <name type="scientific">Haloplanus litoreus</name>
    <dbReference type="NCBI Taxonomy" id="767515"/>
    <lineage>
        <taxon>Archaea</taxon>
        <taxon>Methanobacteriati</taxon>
        <taxon>Methanobacteriota</taxon>
        <taxon>Stenosarchaea group</taxon>
        <taxon>Halobacteria</taxon>
        <taxon>Halobacteriales</taxon>
        <taxon>Haloferacaceae</taxon>
        <taxon>Haloplanus</taxon>
    </lineage>
</organism>
<dbReference type="RefSeq" id="WP_379703297.1">
    <property type="nucleotide sequence ID" value="NZ_JBHTAT010000001.1"/>
</dbReference>
<dbReference type="PROSITE" id="PS51257">
    <property type="entry name" value="PROKAR_LIPOPROTEIN"/>
    <property type="match status" value="1"/>
</dbReference>
<reference evidence="2 3" key="1">
    <citation type="journal article" date="2019" name="Int. J. Syst. Evol. Microbiol.">
        <title>The Global Catalogue of Microorganisms (GCM) 10K type strain sequencing project: providing services to taxonomists for standard genome sequencing and annotation.</title>
        <authorList>
            <consortium name="The Broad Institute Genomics Platform"/>
            <consortium name="The Broad Institute Genome Sequencing Center for Infectious Disease"/>
            <person name="Wu L."/>
            <person name="Ma J."/>
        </authorList>
    </citation>
    <scope>NUCLEOTIDE SEQUENCE [LARGE SCALE GENOMIC DNA]</scope>
    <source>
        <strain evidence="2 3">GX21</strain>
    </source>
</reference>
<sequence>MSRTQVVGQAFVALACLVFVGGAAALVAGVVGADAVIPLGVAGLVCVGVGGALARPR</sequence>
<name>A0ABD5ZXP7_9EURY</name>
<keyword evidence="1" id="KW-0472">Membrane</keyword>
<dbReference type="GeneID" id="96953432"/>
<evidence type="ECO:0000313" key="2">
    <source>
        <dbReference type="EMBL" id="MFC7255089.1"/>
    </source>
</evidence>
<accession>A0ABD5ZXP7</accession>
<dbReference type="Proteomes" id="UP001596434">
    <property type="component" value="Unassembled WGS sequence"/>
</dbReference>
<gene>
    <name evidence="2" type="ORF">ACFQKE_07245</name>
</gene>
<evidence type="ECO:0008006" key="4">
    <source>
        <dbReference type="Google" id="ProtNLM"/>
    </source>
</evidence>
<evidence type="ECO:0000256" key="1">
    <source>
        <dbReference type="SAM" id="Phobius"/>
    </source>
</evidence>
<comment type="caution">
    <text evidence="2">The sequence shown here is derived from an EMBL/GenBank/DDBJ whole genome shotgun (WGS) entry which is preliminary data.</text>
</comment>
<proteinExistence type="predicted"/>
<dbReference type="EMBL" id="JBHTAT010000001">
    <property type="protein sequence ID" value="MFC7255089.1"/>
    <property type="molecule type" value="Genomic_DNA"/>
</dbReference>
<protein>
    <recommendedName>
        <fullName evidence="4">Secreted protein</fullName>
    </recommendedName>
</protein>